<sequence>MQKQITSIYGYQQITSLTGSTALTVPATDVAGIAGSPVSAFIRCETQGVRWRDDGVAPTASVGFPLSPGDVLVYDGDLKRIRFIEQAASSTLNVVYYT</sequence>
<accession>A0A6J5MZY7</accession>
<proteinExistence type="predicted"/>
<protein>
    <submittedName>
        <fullName evidence="1">Uncharacterized protein</fullName>
    </submittedName>
</protein>
<name>A0A6J5MZY7_9CAUD</name>
<evidence type="ECO:0000313" key="1">
    <source>
        <dbReference type="EMBL" id="CAB4151401.1"/>
    </source>
</evidence>
<dbReference type="EMBL" id="LR796553">
    <property type="protein sequence ID" value="CAB4151401.1"/>
    <property type="molecule type" value="Genomic_DNA"/>
</dbReference>
<gene>
    <name evidence="1" type="ORF">UFOVP586_17</name>
</gene>
<organism evidence="1">
    <name type="scientific">uncultured Caudovirales phage</name>
    <dbReference type="NCBI Taxonomy" id="2100421"/>
    <lineage>
        <taxon>Viruses</taxon>
        <taxon>Duplodnaviria</taxon>
        <taxon>Heunggongvirae</taxon>
        <taxon>Uroviricota</taxon>
        <taxon>Caudoviricetes</taxon>
        <taxon>Peduoviridae</taxon>
        <taxon>Maltschvirus</taxon>
        <taxon>Maltschvirus maltsch</taxon>
    </lineage>
</organism>
<reference evidence="1" key="1">
    <citation type="submission" date="2020-04" db="EMBL/GenBank/DDBJ databases">
        <authorList>
            <person name="Chiriac C."/>
            <person name="Salcher M."/>
            <person name="Ghai R."/>
            <person name="Kavagutti S V."/>
        </authorList>
    </citation>
    <scope>NUCLEOTIDE SEQUENCE</scope>
</reference>